<dbReference type="Pfam" id="PF00563">
    <property type="entry name" value="EAL"/>
    <property type="match status" value="1"/>
</dbReference>
<evidence type="ECO:0000256" key="2">
    <source>
        <dbReference type="ARBA" id="ARBA00022475"/>
    </source>
</evidence>
<evidence type="ECO:0000259" key="8">
    <source>
        <dbReference type="PROSITE" id="PS50883"/>
    </source>
</evidence>
<dbReference type="SMART" id="SM00267">
    <property type="entry name" value="GGDEF"/>
    <property type="match status" value="1"/>
</dbReference>
<feature type="coiled-coil region" evidence="6">
    <location>
        <begin position="245"/>
        <end position="272"/>
    </location>
</feature>
<feature type="domain" description="GGDEF" evidence="10">
    <location>
        <begin position="303"/>
        <end position="436"/>
    </location>
</feature>
<sequence length="704" mass="79619">MRLKDISIRWKLLSLVGLMVVSILSSYTLSLRYSQQDLINSHKNVIQSVVESTASILQPMLNANISEAEKLHQTRSILNNLRYDDDNYLFLYNLNGFNIVHPIKPELEGQDLSHITDKNGVAITQLMLTGIKASGQAYWQFLWPRPGTDLPVDKLGYAMLIPGTDWILGTGIYLDDLDQTLSQRSMTYTLAIIVSLLLAYLIASWIAHNITAPASRIVDEIERITRDEFDGDIQDTDRQDELGKIAQALLHYRKQIEENAKLRQENEQAKYLETFDPATQLLTRKALSEQLSSRLRLVGPNSNPCTLIITKIPLLRDIQAQWGTEYCNQVLNSLTNRINTLLNTHDLLARHSDDSLAIVKSEVVGFHEISSFVNDLQEIIMQPTTIEGQQLSFQSRTGISISPEDGSQELQLISHAEEALGEARRLELDYMFFNQLRTFALDERLELWKDIQQALEEDQFYLVFQPLYDLKSNHMISAEVLLRWEHPTRGFISPAKFVTFAEQSGLVSRLDNWVLNAAAKQIQQWIDQGIEPPHLAINLSGLTFMRSDWDSIISSITERYQFPLAMLELELTEGVLIESVDLLQKKIAAIRKTGLSISIDDFGTGYSSLSRIRSLDINKVKIDRAFIEDLDGSTGDKKVVEAIIQMAQGLGFSVVAEGVETAEQLSILRNLNCDIVQGFLLSKPLMASQLERLMDNQNLVIEVA</sequence>
<keyword evidence="6" id="KW-0175">Coiled coil</keyword>
<keyword evidence="3 7" id="KW-0812">Transmembrane</keyword>
<dbReference type="InterPro" id="IPR000160">
    <property type="entry name" value="GGDEF_dom"/>
</dbReference>
<dbReference type="Gene3D" id="3.30.70.270">
    <property type="match status" value="1"/>
</dbReference>
<organism evidence="11 12">
    <name type="scientific">Neptunomonas concharum</name>
    <dbReference type="NCBI Taxonomy" id="1031538"/>
    <lineage>
        <taxon>Bacteria</taxon>
        <taxon>Pseudomonadati</taxon>
        <taxon>Pseudomonadota</taxon>
        <taxon>Gammaproteobacteria</taxon>
        <taxon>Oceanospirillales</taxon>
        <taxon>Oceanospirillaceae</taxon>
        <taxon>Neptunomonas</taxon>
    </lineage>
</organism>
<feature type="transmembrane region" description="Helical" evidence="7">
    <location>
        <begin position="186"/>
        <end position="207"/>
    </location>
</feature>
<dbReference type="PROSITE" id="PS50887">
    <property type="entry name" value="GGDEF"/>
    <property type="match status" value="1"/>
</dbReference>
<dbReference type="SMART" id="SM00304">
    <property type="entry name" value="HAMP"/>
    <property type="match status" value="1"/>
</dbReference>
<proteinExistence type="predicted"/>
<feature type="transmembrane region" description="Helical" evidence="7">
    <location>
        <begin position="155"/>
        <end position="174"/>
    </location>
</feature>
<evidence type="ECO:0000259" key="10">
    <source>
        <dbReference type="PROSITE" id="PS50887"/>
    </source>
</evidence>
<dbReference type="PANTHER" id="PTHR33121">
    <property type="entry name" value="CYCLIC DI-GMP PHOSPHODIESTERASE PDEF"/>
    <property type="match status" value="1"/>
</dbReference>
<evidence type="ECO:0000256" key="6">
    <source>
        <dbReference type="SAM" id="Coils"/>
    </source>
</evidence>
<dbReference type="GO" id="GO:0071111">
    <property type="term" value="F:cyclic-guanylate-specific phosphodiesterase activity"/>
    <property type="evidence" value="ECO:0007669"/>
    <property type="project" value="InterPro"/>
</dbReference>
<keyword evidence="2" id="KW-1003">Cell membrane</keyword>
<dbReference type="Gene3D" id="3.20.20.450">
    <property type="entry name" value="EAL domain"/>
    <property type="match status" value="1"/>
</dbReference>
<dbReference type="OrthoDB" id="9814202at2"/>
<dbReference type="GO" id="GO:0007165">
    <property type="term" value="P:signal transduction"/>
    <property type="evidence" value="ECO:0007669"/>
    <property type="project" value="InterPro"/>
</dbReference>
<evidence type="ECO:0000256" key="1">
    <source>
        <dbReference type="ARBA" id="ARBA00004651"/>
    </source>
</evidence>
<dbReference type="AlphaFoldDB" id="A0A5P1R867"/>
<dbReference type="CDD" id="cd01948">
    <property type="entry name" value="EAL"/>
    <property type="match status" value="1"/>
</dbReference>
<dbReference type="Gene3D" id="3.30.450.20">
    <property type="entry name" value="PAS domain"/>
    <property type="match status" value="1"/>
</dbReference>
<dbReference type="PANTHER" id="PTHR33121:SF71">
    <property type="entry name" value="OXYGEN SENSOR PROTEIN DOSP"/>
    <property type="match status" value="1"/>
</dbReference>
<dbReference type="SMART" id="SM01049">
    <property type="entry name" value="Cache_2"/>
    <property type="match status" value="1"/>
</dbReference>
<evidence type="ECO:0000256" key="5">
    <source>
        <dbReference type="ARBA" id="ARBA00023136"/>
    </source>
</evidence>
<keyword evidence="12" id="KW-1185">Reference proteome</keyword>
<name>A0A5P1R867_9GAMM</name>
<dbReference type="SMART" id="SM00052">
    <property type="entry name" value="EAL"/>
    <property type="match status" value="1"/>
</dbReference>
<dbReference type="InterPro" id="IPR029787">
    <property type="entry name" value="Nucleotide_cyclase"/>
</dbReference>
<protein>
    <submittedName>
        <fullName evidence="11">EAL domain-containing protein</fullName>
    </submittedName>
</protein>
<keyword evidence="4 7" id="KW-1133">Transmembrane helix</keyword>
<dbReference type="RefSeq" id="WP_138986187.1">
    <property type="nucleotide sequence ID" value="NZ_CP043869.1"/>
</dbReference>
<dbReference type="PROSITE" id="PS50883">
    <property type="entry name" value="EAL"/>
    <property type="match status" value="1"/>
</dbReference>
<feature type="transmembrane region" description="Helical" evidence="7">
    <location>
        <begin position="12"/>
        <end position="30"/>
    </location>
</feature>
<dbReference type="InterPro" id="IPR003660">
    <property type="entry name" value="HAMP_dom"/>
</dbReference>
<comment type="subcellular location">
    <subcellularLocation>
        <location evidence="1">Cell membrane</location>
        <topology evidence="1">Multi-pass membrane protein</topology>
    </subcellularLocation>
</comment>
<keyword evidence="5 7" id="KW-0472">Membrane</keyword>
<dbReference type="Gene3D" id="6.10.340.10">
    <property type="match status" value="1"/>
</dbReference>
<evidence type="ECO:0000313" key="12">
    <source>
        <dbReference type="Proteomes" id="UP000324760"/>
    </source>
</evidence>
<dbReference type="SUPFAM" id="SSF141868">
    <property type="entry name" value="EAL domain-like"/>
    <property type="match status" value="1"/>
</dbReference>
<dbReference type="InterPro" id="IPR050706">
    <property type="entry name" value="Cyclic-di-GMP_PDE-like"/>
</dbReference>
<dbReference type="InterPro" id="IPR004010">
    <property type="entry name" value="Double_Cache_2"/>
</dbReference>
<dbReference type="Proteomes" id="UP000324760">
    <property type="component" value="Chromosome"/>
</dbReference>
<dbReference type="NCBIfam" id="TIGR00254">
    <property type="entry name" value="GGDEF"/>
    <property type="match status" value="1"/>
</dbReference>
<evidence type="ECO:0000256" key="3">
    <source>
        <dbReference type="ARBA" id="ARBA00022692"/>
    </source>
</evidence>
<dbReference type="PROSITE" id="PS50885">
    <property type="entry name" value="HAMP"/>
    <property type="match status" value="1"/>
</dbReference>
<dbReference type="InterPro" id="IPR043128">
    <property type="entry name" value="Rev_trsase/Diguanyl_cyclase"/>
</dbReference>
<dbReference type="KEGG" id="ncu:F0U83_01500"/>
<evidence type="ECO:0000256" key="4">
    <source>
        <dbReference type="ARBA" id="ARBA00022989"/>
    </source>
</evidence>
<evidence type="ECO:0000259" key="9">
    <source>
        <dbReference type="PROSITE" id="PS50885"/>
    </source>
</evidence>
<dbReference type="InterPro" id="IPR033480">
    <property type="entry name" value="sCache_2"/>
</dbReference>
<dbReference type="GO" id="GO:0005886">
    <property type="term" value="C:plasma membrane"/>
    <property type="evidence" value="ECO:0007669"/>
    <property type="project" value="UniProtKB-SubCell"/>
</dbReference>
<dbReference type="Pfam" id="PF08269">
    <property type="entry name" value="dCache_2"/>
    <property type="match status" value="1"/>
</dbReference>
<dbReference type="Pfam" id="PF00672">
    <property type="entry name" value="HAMP"/>
    <property type="match status" value="1"/>
</dbReference>
<feature type="domain" description="HAMP" evidence="9">
    <location>
        <begin position="208"/>
        <end position="261"/>
    </location>
</feature>
<feature type="domain" description="EAL" evidence="8">
    <location>
        <begin position="444"/>
        <end position="698"/>
    </location>
</feature>
<dbReference type="Pfam" id="PF00990">
    <property type="entry name" value="GGDEF"/>
    <property type="match status" value="1"/>
</dbReference>
<reference evidence="11 12" key="1">
    <citation type="journal article" date="2019" name="Biochem. Eng. J.">
        <title>Metabolic engineering of the marine bacteria Neptunomonas concharum for the production of acetoin and meso-2,3-butanediol from acetate.</title>
        <authorList>
            <person name="Li W."/>
            <person name="Pu N."/>
            <person name="Liu C.-X."/>
            <person name="Yuan Q.-P."/>
            <person name="Li Z.-J."/>
        </authorList>
    </citation>
    <scope>NUCLEOTIDE SEQUENCE [LARGE SCALE GENOMIC DNA]</scope>
    <source>
        <strain evidence="11 12">JCM17730</strain>
    </source>
</reference>
<accession>A0A5P1R867</accession>
<gene>
    <name evidence="11" type="ORF">F0U83_01500</name>
</gene>
<dbReference type="InterPro" id="IPR035919">
    <property type="entry name" value="EAL_sf"/>
</dbReference>
<evidence type="ECO:0000313" key="11">
    <source>
        <dbReference type="EMBL" id="QEQ95482.1"/>
    </source>
</evidence>
<evidence type="ECO:0000256" key="7">
    <source>
        <dbReference type="SAM" id="Phobius"/>
    </source>
</evidence>
<dbReference type="InterPro" id="IPR001633">
    <property type="entry name" value="EAL_dom"/>
</dbReference>
<dbReference type="SUPFAM" id="SSF55073">
    <property type="entry name" value="Nucleotide cyclase"/>
    <property type="match status" value="1"/>
</dbReference>
<dbReference type="EMBL" id="CP043869">
    <property type="protein sequence ID" value="QEQ95482.1"/>
    <property type="molecule type" value="Genomic_DNA"/>
</dbReference>